<accession>A0A7C4D8Q1</accession>
<sequence length="136" mass="15843">MTKCKYFMNNICYSPYAIKTFGEPSSEPVNNNFCLTDKHSECKYYVETSFEKESTELYEAIGLKTTVDFYTVIHMIPCDQTSNCPFYKLSVINEEKQYCISQCIVSDRYLTKTGIRKCISNWKDCPFYKIGLEITS</sequence>
<dbReference type="EMBL" id="DTBJ01000028">
    <property type="protein sequence ID" value="HGM58696.1"/>
    <property type="molecule type" value="Genomic_DNA"/>
</dbReference>
<reference evidence="1" key="1">
    <citation type="journal article" date="2020" name="mSystems">
        <title>Genome- and Community-Level Interaction Insights into Carbon Utilization and Element Cycling Functions of Hydrothermarchaeota in Hydrothermal Sediment.</title>
        <authorList>
            <person name="Zhou Z."/>
            <person name="Liu Y."/>
            <person name="Xu W."/>
            <person name="Pan J."/>
            <person name="Luo Z.H."/>
            <person name="Li M."/>
        </authorList>
    </citation>
    <scope>NUCLEOTIDE SEQUENCE [LARGE SCALE GENOMIC DNA]</scope>
    <source>
        <strain evidence="1">SpSt-642</strain>
    </source>
</reference>
<proteinExistence type="predicted"/>
<gene>
    <name evidence="1" type="ORF">ENU14_03805</name>
</gene>
<comment type="caution">
    <text evidence="1">The sequence shown here is derived from an EMBL/GenBank/DDBJ whole genome shotgun (WGS) entry which is preliminary data.</text>
</comment>
<dbReference type="AlphaFoldDB" id="A0A7C4D8Q1"/>
<protein>
    <submittedName>
        <fullName evidence="1">Uncharacterized protein</fullName>
    </submittedName>
</protein>
<evidence type="ECO:0000313" key="1">
    <source>
        <dbReference type="EMBL" id="HGM58696.1"/>
    </source>
</evidence>
<organism evidence="1">
    <name type="scientific">Staphylothermus marinus</name>
    <dbReference type="NCBI Taxonomy" id="2280"/>
    <lineage>
        <taxon>Archaea</taxon>
        <taxon>Thermoproteota</taxon>
        <taxon>Thermoprotei</taxon>
        <taxon>Desulfurococcales</taxon>
        <taxon>Desulfurococcaceae</taxon>
        <taxon>Staphylothermus</taxon>
    </lineage>
</organism>
<name>A0A7C4D8Q1_STAMA</name>